<dbReference type="EMBL" id="CP000515">
    <property type="protein sequence ID" value="ABM21072.1"/>
    <property type="molecule type" value="Genomic_DNA"/>
</dbReference>
<proteinExistence type="predicted"/>
<dbReference type="KEGG" id="maq:Maqu_4221"/>
<dbReference type="HOGENOM" id="CLU_1667282_0_0_6"/>
<reference evidence="3" key="1">
    <citation type="journal article" date="2011" name="Appl. Environ. Microbiol.">
        <title>Genomic potential of Marinobacter aquaeolei, a biogeochemical 'opportunitroph'.</title>
        <authorList>
            <person name="Singer E."/>
            <person name="Webb E.A."/>
            <person name="Nelson W.C."/>
            <person name="Heidelberg J.F."/>
            <person name="Ivanova N."/>
            <person name="Pati A."/>
            <person name="Edwards K.J."/>
        </authorList>
    </citation>
    <scope>NUCLEOTIDE SEQUENCE [LARGE SCALE GENOMIC DNA]</scope>
    <source>
        <strain evidence="3">ATCC 700491 / DSM 11845 / VT8</strain>
    </source>
</reference>
<keyword evidence="1" id="KW-0812">Transmembrane</keyword>
<feature type="transmembrane region" description="Helical" evidence="1">
    <location>
        <begin position="26"/>
        <end position="46"/>
    </location>
</feature>
<evidence type="ECO:0000256" key="1">
    <source>
        <dbReference type="SAM" id="Phobius"/>
    </source>
</evidence>
<feature type="transmembrane region" description="Helical" evidence="1">
    <location>
        <begin position="135"/>
        <end position="155"/>
    </location>
</feature>
<dbReference type="AlphaFoldDB" id="A1U7V3"/>
<feature type="transmembrane region" description="Helical" evidence="1">
    <location>
        <begin position="97"/>
        <end position="123"/>
    </location>
</feature>
<name>A1U7V3_MARN8</name>
<accession>A1U7V3</accession>
<organism evidence="2 3">
    <name type="scientific">Marinobacter nauticus (strain ATCC 700491 / DSM 11845 / VT8)</name>
    <name type="common">Marinobacter aquaeolei</name>
    <dbReference type="NCBI Taxonomy" id="351348"/>
    <lineage>
        <taxon>Bacteria</taxon>
        <taxon>Pseudomonadati</taxon>
        <taxon>Pseudomonadota</taxon>
        <taxon>Gammaproteobacteria</taxon>
        <taxon>Pseudomonadales</taxon>
        <taxon>Marinobacteraceae</taxon>
        <taxon>Marinobacter</taxon>
    </lineage>
</organism>
<evidence type="ECO:0000313" key="2">
    <source>
        <dbReference type="EMBL" id="ABM21072.1"/>
    </source>
</evidence>
<protein>
    <submittedName>
        <fullName evidence="2">Uncharacterized protein</fullName>
    </submittedName>
</protein>
<evidence type="ECO:0000313" key="3">
    <source>
        <dbReference type="Proteomes" id="UP000000998"/>
    </source>
</evidence>
<sequence length="158" mass="16839">MPTKNLLKTDWNQRSLSKMESTGEKIGTGVAIVVAVLFVYATFPAMQSLVMPSAPLLWEPILSVSQTLSVFSVIIAIGVTLAVVNRLRYARATGNPVIPALVWVVFFAIVAAAVTALVSVIAFEVTFQSMLSVGINSSVALMVGAIVGFGVWLLLSRK</sequence>
<keyword evidence="1" id="KW-1133">Transmembrane helix</keyword>
<dbReference type="Proteomes" id="UP000000998">
    <property type="component" value="Plasmid pMAQU01"/>
</dbReference>
<keyword evidence="1" id="KW-0472">Membrane</keyword>
<geneLocation type="plasmid" evidence="2 3">
    <name>pMAQU01</name>
</geneLocation>
<feature type="transmembrane region" description="Helical" evidence="1">
    <location>
        <begin position="66"/>
        <end position="85"/>
    </location>
</feature>
<keyword evidence="2" id="KW-0614">Plasmid</keyword>
<gene>
    <name evidence="2" type="ordered locus">Maqu_4221</name>
</gene>